<protein>
    <recommendedName>
        <fullName evidence="3">Late competence development protein ComFB</fullName>
    </recommendedName>
</protein>
<reference evidence="1 2" key="1">
    <citation type="submission" date="2012-06" db="EMBL/GenBank/DDBJ databases">
        <title>Finished chromosome of genome of Microcoleus sp. PCC 7113.</title>
        <authorList>
            <consortium name="US DOE Joint Genome Institute"/>
            <person name="Gugger M."/>
            <person name="Coursin T."/>
            <person name="Rippka R."/>
            <person name="Tandeau De Marsac N."/>
            <person name="Huntemann M."/>
            <person name="Wei C.-L."/>
            <person name="Han J."/>
            <person name="Detter J.C."/>
            <person name="Han C."/>
            <person name="Tapia R."/>
            <person name="Chen A."/>
            <person name="Kyrpides N."/>
            <person name="Mavromatis K."/>
            <person name="Markowitz V."/>
            <person name="Szeto E."/>
            <person name="Ivanova N."/>
            <person name="Pagani I."/>
            <person name="Pati A."/>
            <person name="Goodwin L."/>
            <person name="Nordberg H.P."/>
            <person name="Cantor M.N."/>
            <person name="Hua S.X."/>
            <person name="Woyke T."/>
            <person name="Kerfeld C.A."/>
        </authorList>
    </citation>
    <scope>NUCLEOTIDE SEQUENCE [LARGE SCALE GENOMIC DNA]</scope>
    <source>
        <strain evidence="1 2">PCC 7113</strain>
    </source>
</reference>
<gene>
    <name evidence="1" type="ORF">Mic7113_3093</name>
</gene>
<accession>K9WGB3</accession>
<evidence type="ECO:0008006" key="3">
    <source>
        <dbReference type="Google" id="ProtNLM"/>
    </source>
</evidence>
<dbReference type="Proteomes" id="UP000010471">
    <property type="component" value="Chromosome"/>
</dbReference>
<name>K9WGB3_9CYAN</name>
<sequence>MSKQLVNLTLPVVTEEIENILETYPAHPYQQVFSAAGLRQDLIAYVLSRVPNTYTVIEETQSSLNPTLLPHYSSERLLNIEHWIHLGIRDVLHVYNRSNCYMPQTVSVNPTTSSLVG</sequence>
<proteinExistence type="predicted"/>
<evidence type="ECO:0000313" key="2">
    <source>
        <dbReference type="Proteomes" id="UP000010471"/>
    </source>
</evidence>
<evidence type="ECO:0000313" key="1">
    <source>
        <dbReference type="EMBL" id="AFZ18846.1"/>
    </source>
</evidence>
<dbReference type="HOGENOM" id="CLU_168182_0_0_3"/>
<dbReference type="EMBL" id="CP003630">
    <property type="protein sequence ID" value="AFZ18846.1"/>
    <property type="molecule type" value="Genomic_DNA"/>
</dbReference>
<dbReference type="AlphaFoldDB" id="K9WGB3"/>
<dbReference type="OrthoDB" id="515811at2"/>
<dbReference type="eggNOG" id="ENOG5033MB2">
    <property type="taxonomic scope" value="Bacteria"/>
</dbReference>
<dbReference type="STRING" id="1173027.Mic7113_3093"/>
<organism evidence="1 2">
    <name type="scientific">Allocoleopsis franciscana PCC 7113</name>
    <dbReference type="NCBI Taxonomy" id="1173027"/>
    <lineage>
        <taxon>Bacteria</taxon>
        <taxon>Bacillati</taxon>
        <taxon>Cyanobacteriota</taxon>
        <taxon>Cyanophyceae</taxon>
        <taxon>Coleofasciculales</taxon>
        <taxon>Coleofasciculaceae</taxon>
        <taxon>Allocoleopsis</taxon>
        <taxon>Allocoleopsis franciscana</taxon>
    </lineage>
</organism>
<keyword evidence="2" id="KW-1185">Reference proteome</keyword>
<dbReference type="KEGG" id="mic:Mic7113_3093"/>
<dbReference type="RefSeq" id="WP_015182994.1">
    <property type="nucleotide sequence ID" value="NC_019738.1"/>
</dbReference>